<feature type="compositionally biased region" description="Low complexity" evidence="1">
    <location>
        <begin position="20"/>
        <end position="49"/>
    </location>
</feature>
<accession>A0ABN8D020</accession>
<feature type="compositionally biased region" description="Basic residues" evidence="1">
    <location>
        <begin position="51"/>
        <end position="60"/>
    </location>
</feature>
<protein>
    <submittedName>
        <fullName evidence="2">Uncharacterized protein</fullName>
    </submittedName>
</protein>
<name>A0ABN8D020_9STRA</name>
<organism evidence="2 3">
    <name type="scientific">Peronospora belbahrii</name>
    <dbReference type="NCBI Taxonomy" id="622444"/>
    <lineage>
        <taxon>Eukaryota</taxon>
        <taxon>Sar</taxon>
        <taxon>Stramenopiles</taxon>
        <taxon>Oomycota</taxon>
        <taxon>Peronosporomycetes</taxon>
        <taxon>Peronosporales</taxon>
        <taxon>Peronosporaceae</taxon>
        <taxon>Peronospora</taxon>
    </lineage>
</organism>
<reference evidence="2 3" key="1">
    <citation type="submission" date="2021-11" db="EMBL/GenBank/DDBJ databases">
        <authorList>
            <person name="Islam A."/>
            <person name="Islam S."/>
            <person name="Flora M.S."/>
            <person name="Rahman M."/>
            <person name="Ziaur R.M."/>
            <person name="Epstein J.H."/>
            <person name="Hassan M."/>
            <person name="Klassen M."/>
            <person name="Woodard K."/>
            <person name="Webb A."/>
            <person name="Webby R.J."/>
            <person name="El Zowalaty M.E."/>
        </authorList>
    </citation>
    <scope>NUCLEOTIDE SEQUENCE [LARGE SCALE GENOMIC DNA]</scope>
    <source>
        <strain evidence="2">Pbs1</strain>
    </source>
</reference>
<proteinExistence type="predicted"/>
<evidence type="ECO:0000313" key="3">
    <source>
        <dbReference type="Proteomes" id="UP001158986"/>
    </source>
</evidence>
<gene>
    <name evidence="2" type="ORF">PBS001_LOCUS4090</name>
</gene>
<evidence type="ECO:0000256" key="1">
    <source>
        <dbReference type="SAM" id="MobiDB-lite"/>
    </source>
</evidence>
<evidence type="ECO:0000313" key="2">
    <source>
        <dbReference type="EMBL" id="CAH0517481.1"/>
    </source>
</evidence>
<sequence>MGVISVGASLGVHATNANVTDTSLPCTSTTSLRRSSASYTTTTTSTTVSNNRKKPSRKRLANTGSIAMTKKA</sequence>
<keyword evidence="3" id="KW-1185">Reference proteome</keyword>
<dbReference type="EMBL" id="CAKLCB010000242">
    <property type="protein sequence ID" value="CAH0517481.1"/>
    <property type="molecule type" value="Genomic_DNA"/>
</dbReference>
<dbReference type="Proteomes" id="UP001158986">
    <property type="component" value="Unassembled WGS sequence"/>
</dbReference>
<feature type="region of interest" description="Disordered" evidence="1">
    <location>
        <begin position="19"/>
        <end position="72"/>
    </location>
</feature>
<comment type="caution">
    <text evidence="2">The sequence shown here is derived from an EMBL/GenBank/DDBJ whole genome shotgun (WGS) entry which is preliminary data.</text>
</comment>